<reference evidence="1 2" key="1">
    <citation type="journal article" date="2024" name="Ann. Entomol. Soc. Am.">
        <title>Genomic analyses of the southern and eastern yellowjacket wasps (Hymenoptera: Vespidae) reveal evolutionary signatures of social life.</title>
        <authorList>
            <person name="Catto M.A."/>
            <person name="Caine P.B."/>
            <person name="Orr S.E."/>
            <person name="Hunt B.G."/>
            <person name="Goodisman M.A.D."/>
        </authorList>
    </citation>
    <scope>NUCLEOTIDE SEQUENCE [LARGE SCALE GENOMIC DNA]</scope>
    <source>
        <strain evidence="1">232</strain>
        <tissue evidence="1">Head and thorax</tissue>
    </source>
</reference>
<sequence>MQEFYEQIEKLRAFEDHYINKVIGDLNAEISQRQVDKIYMYMKVHHALVQKEDEDSTSKSQLLRDYRKFADTNSAERKYSGFGEVCDIREICNYRKTSQGTGEGEEAQ</sequence>
<dbReference type="AlphaFoldDB" id="A0ABD2C7R2"/>
<keyword evidence="2" id="KW-1185">Reference proteome</keyword>
<gene>
    <name evidence="1" type="ORF">V1477_010158</name>
</gene>
<organism evidence="1 2">
    <name type="scientific">Vespula maculifrons</name>
    <name type="common">Eastern yellow jacket</name>
    <name type="synonym">Wasp</name>
    <dbReference type="NCBI Taxonomy" id="7453"/>
    <lineage>
        <taxon>Eukaryota</taxon>
        <taxon>Metazoa</taxon>
        <taxon>Ecdysozoa</taxon>
        <taxon>Arthropoda</taxon>
        <taxon>Hexapoda</taxon>
        <taxon>Insecta</taxon>
        <taxon>Pterygota</taxon>
        <taxon>Neoptera</taxon>
        <taxon>Endopterygota</taxon>
        <taxon>Hymenoptera</taxon>
        <taxon>Apocrita</taxon>
        <taxon>Aculeata</taxon>
        <taxon>Vespoidea</taxon>
        <taxon>Vespidae</taxon>
        <taxon>Vespinae</taxon>
        <taxon>Vespula</taxon>
    </lineage>
</organism>
<proteinExistence type="predicted"/>
<evidence type="ECO:0000313" key="1">
    <source>
        <dbReference type="EMBL" id="KAL2741097.1"/>
    </source>
</evidence>
<dbReference type="EMBL" id="JAYRBN010000059">
    <property type="protein sequence ID" value="KAL2741097.1"/>
    <property type="molecule type" value="Genomic_DNA"/>
</dbReference>
<accession>A0ABD2C7R2</accession>
<protein>
    <submittedName>
        <fullName evidence="1">Uncharacterized protein</fullName>
    </submittedName>
</protein>
<evidence type="ECO:0000313" key="2">
    <source>
        <dbReference type="Proteomes" id="UP001607303"/>
    </source>
</evidence>
<name>A0ABD2C7R2_VESMC</name>
<dbReference type="Proteomes" id="UP001607303">
    <property type="component" value="Unassembled WGS sequence"/>
</dbReference>
<comment type="caution">
    <text evidence="1">The sequence shown here is derived from an EMBL/GenBank/DDBJ whole genome shotgun (WGS) entry which is preliminary data.</text>
</comment>